<comment type="caution">
    <text evidence="5">The sequence shown here is derived from an EMBL/GenBank/DDBJ whole genome shotgun (WGS) entry which is preliminary data.</text>
</comment>
<dbReference type="Gene3D" id="1.10.10.60">
    <property type="entry name" value="Homeodomain-like"/>
    <property type="match status" value="1"/>
</dbReference>
<organism evidence="5 6">
    <name type="scientific">Candidatus Parabacteroides intestinipullorum</name>
    <dbReference type="NCBI Taxonomy" id="2838723"/>
    <lineage>
        <taxon>Bacteria</taxon>
        <taxon>Pseudomonadati</taxon>
        <taxon>Bacteroidota</taxon>
        <taxon>Bacteroidia</taxon>
        <taxon>Bacteroidales</taxon>
        <taxon>Tannerellaceae</taxon>
        <taxon>Parabacteroides</taxon>
    </lineage>
</organism>
<keyword evidence="1" id="KW-0805">Transcription regulation</keyword>
<keyword evidence="2" id="KW-0238">DNA-binding</keyword>
<dbReference type="SUPFAM" id="SSF46689">
    <property type="entry name" value="Homeodomain-like"/>
    <property type="match status" value="1"/>
</dbReference>
<gene>
    <name evidence="5" type="ORF">H9977_07050</name>
</gene>
<dbReference type="EMBL" id="DXEL01000048">
    <property type="protein sequence ID" value="HIX74772.1"/>
    <property type="molecule type" value="Genomic_DNA"/>
</dbReference>
<dbReference type="Pfam" id="PF12833">
    <property type="entry name" value="HTH_18"/>
    <property type="match status" value="1"/>
</dbReference>
<dbReference type="InterPro" id="IPR018060">
    <property type="entry name" value="HTH_AraC"/>
</dbReference>
<reference evidence="5" key="1">
    <citation type="journal article" date="2021" name="PeerJ">
        <title>Extensive microbial diversity within the chicken gut microbiome revealed by metagenomics and culture.</title>
        <authorList>
            <person name="Gilroy R."/>
            <person name="Ravi A."/>
            <person name="Getino M."/>
            <person name="Pursley I."/>
            <person name="Horton D.L."/>
            <person name="Alikhan N.F."/>
            <person name="Baker D."/>
            <person name="Gharbi K."/>
            <person name="Hall N."/>
            <person name="Watson M."/>
            <person name="Adriaenssens E.M."/>
            <person name="Foster-Nyarko E."/>
            <person name="Jarju S."/>
            <person name="Secka A."/>
            <person name="Antonio M."/>
            <person name="Oren A."/>
            <person name="Chaudhuri R.R."/>
            <person name="La Ragione R."/>
            <person name="Hildebrand F."/>
            <person name="Pallen M.J."/>
        </authorList>
    </citation>
    <scope>NUCLEOTIDE SEQUENCE</scope>
    <source>
        <strain evidence="5">ChiGjej6B6-14162</strain>
    </source>
</reference>
<evidence type="ECO:0000256" key="1">
    <source>
        <dbReference type="ARBA" id="ARBA00023015"/>
    </source>
</evidence>
<keyword evidence="3" id="KW-0804">Transcription</keyword>
<dbReference type="Proteomes" id="UP000886740">
    <property type="component" value="Unassembled WGS sequence"/>
</dbReference>
<dbReference type="PANTHER" id="PTHR43280">
    <property type="entry name" value="ARAC-FAMILY TRANSCRIPTIONAL REGULATOR"/>
    <property type="match status" value="1"/>
</dbReference>
<protein>
    <submittedName>
        <fullName evidence="5">Helix-turn-helix domain-containing protein</fullName>
    </submittedName>
</protein>
<evidence type="ECO:0000313" key="6">
    <source>
        <dbReference type="Proteomes" id="UP000886740"/>
    </source>
</evidence>
<evidence type="ECO:0000256" key="2">
    <source>
        <dbReference type="ARBA" id="ARBA00023125"/>
    </source>
</evidence>
<dbReference type="PROSITE" id="PS01124">
    <property type="entry name" value="HTH_ARAC_FAMILY_2"/>
    <property type="match status" value="1"/>
</dbReference>
<dbReference type="PANTHER" id="PTHR43280:SF32">
    <property type="entry name" value="TRANSCRIPTIONAL REGULATORY PROTEIN"/>
    <property type="match status" value="1"/>
</dbReference>
<dbReference type="GO" id="GO:0043565">
    <property type="term" value="F:sequence-specific DNA binding"/>
    <property type="evidence" value="ECO:0007669"/>
    <property type="project" value="InterPro"/>
</dbReference>
<accession>A0A9D2BGN7</accession>
<dbReference type="AlphaFoldDB" id="A0A9D2BGN7"/>
<dbReference type="SMART" id="SM00342">
    <property type="entry name" value="HTH_ARAC"/>
    <property type="match status" value="1"/>
</dbReference>
<name>A0A9D2BGN7_9BACT</name>
<proteinExistence type="predicted"/>
<evidence type="ECO:0000256" key="3">
    <source>
        <dbReference type="ARBA" id="ARBA00023163"/>
    </source>
</evidence>
<evidence type="ECO:0000259" key="4">
    <source>
        <dbReference type="PROSITE" id="PS01124"/>
    </source>
</evidence>
<evidence type="ECO:0000313" key="5">
    <source>
        <dbReference type="EMBL" id="HIX74772.1"/>
    </source>
</evidence>
<dbReference type="InterPro" id="IPR009057">
    <property type="entry name" value="Homeodomain-like_sf"/>
</dbReference>
<dbReference type="GO" id="GO:0003700">
    <property type="term" value="F:DNA-binding transcription factor activity"/>
    <property type="evidence" value="ECO:0007669"/>
    <property type="project" value="InterPro"/>
</dbReference>
<sequence length="287" mass="32930">MEESNLSRLEQDLIMKADVCSSWGAIGRFPAQLTRPFHTYGVGLIVCDQGEFHFSLDSRNYSAHAGETVFLPADVLFQIQDSSDDLVAYVLIYKVEPIRDIVGNVAQSLRLYSNLSPDKYYVWQTGEEKNVVRYMRLLEKSPETQEEPFDFYERKLLLLSLTYRLCSIFHRKLMAGGSVGARRTEIFLRLIQLIDQFYMSERGVEFYADKLCLSPKYLSGLSKSICGYTVKELVFKEIVRKSMSLLNGTSKTVLEISEELNFPSASSFGTFFKKQTGLSPQKYRENR</sequence>
<reference evidence="5" key="2">
    <citation type="submission" date="2021-04" db="EMBL/GenBank/DDBJ databases">
        <authorList>
            <person name="Gilroy R."/>
        </authorList>
    </citation>
    <scope>NUCLEOTIDE SEQUENCE</scope>
    <source>
        <strain evidence="5">ChiGjej6B6-14162</strain>
    </source>
</reference>
<feature type="domain" description="HTH araC/xylS-type" evidence="4">
    <location>
        <begin position="188"/>
        <end position="286"/>
    </location>
</feature>